<feature type="compositionally biased region" description="Low complexity" evidence="1">
    <location>
        <begin position="125"/>
        <end position="151"/>
    </location>
</feature>
<name>A0A8S3VT06_MYTED</name>
<proteinExistence type="predicted"/>
<dbReference type="GO" id="GO:0005737">
    <property type="term" value="C:cytoplasm"/>
    <property type="evidence" value="ECO:0007669"/>
    <property type="project" value="TreeGrafter"/>
</dbReference>
<dbReference type="GO" id="GO:0090263">
    <property type="term" value="P:positive regulation of canonical Wnt signaling pathway"/>
    <property type="evidence" value="ECO:0007669"/>
    <property type="project" value="TreeGrafter"/>
</dbReference>
<dbReference type="PANTHER" id="PTHR46276">
    <property type="entry name" value="E3 UBIQUITIN-PROTEIN LIGASE UBR5"/>
    <property type="match status" value="1"/>
</dbReference>
<comment type="caution">
    <text evidence="3">The sequence shown here is derived from an EMBL/GenBank/DDBJ whole genome shotgun (WGS) entry which is preliminary data.</text>
</comment>
<evidence type="ECO:0000256" key="1">
    <source>
        <dbReference type="SAM" id="MobiDB-lite"/>
    </source>
</evidence>
<dbReference type="GO" id="GO:0005634">
    <property type="term" value="C:nucleus"/>
    <property type="evidence" value="ECO:0007669"/>
    <property type="project" value="TreeGrafter"/>
</dbReference>
<keyword evidence="3" id="KW-0808">Transferase</keyword>
<organism evidence="3 4">
    <name type="scientific">Mytilus edulis</name>
    <name type="common">Blue mussel</name>
    <dbReference type="NCBI Taxonomy" id="6550"/>
    <lineage>
        <taxon>Eukaryota</taxon>
        <taxon>Metazoa</taxon>
        <taxon>Spiralia</taxon>
        <taxon>Lophotrochozoa</taxon>
        <taxon>Mollusca</taxon>
        <taxon>Bivalvia</taxon>
        <taxon>Autobranchia</taxon>
        <taxon>Pteriomorphia</taxon>
        <taxon>Mytilida</taxon>
        <taxon>Mytiloidea</taxon>
        <taxon>Mytilidae</taxon>
        <taxon>Mytilinae</taxon>
        <taxon>Mytilus</taxon>
    </lineage>
</organism>
<dbReference type="EC" id="2.3.2.26" evidence="3"/>
<dbReference type="GO" id="GO:0043130">
    <property type="term" value="F:ubiquitin binding"/>
    <property type="evidence" value="ECO:0007669"/>
    <property type="project" value="InterPro"/>
</dbReference>
<evidence type="ECO:0000259" key="2">
    <source>
        <dbReference type="Pfam" id="PF11547"/>
    </source>
</evidence>
<evidence type="ECO:0000313" key="4">
    <source>
        <dbReference type="Proteomes" id="UP000683360"/>
    </source>
</evidence>
<dbReference type="GO" id="GO:0034450">
    <property type="term" value="F:ubiquitin-ubiquitin ligase activity"/>
    <property type="evidence" value="ECO:0007669"/>
    <property type="project" value="TreeGrafter"/>
</dbReference>
<dbReference type="Gene3D" id="1.10.8.10">
    <property type="entry name" value="DNA helicase RuvA subunit, C-terminal domain"/>
    <property type="match status" value="1"/>
</dbReference>
<dbReference type="AlphaFoldDB" id="A0A8S3VT06"/>
<dbReference type="EMBL" id="CAJPWZ010003336">
    <property type="protein sequence ID" value="CAG2258134.1"/>
    <property type="molecule type" value="Genomic_DNA"/>
</dbReference>
<evidence type="ECO:0000313" key="3">
    <source>
        <dbReference type="EMBL" id="CAG2258134.1"/>
    </source>
</evidence>
<feature type="domain" description="E3 ubiquitin-protein ligase UBR5 ubiquitin-associated" evidence="2">
    <location>
        <begin position="174"/>
        <end position="207"/>
    </location>
</feature>
<dbReference type="Proteomes" id="UP000683360">
    <property type="component" value="Unassembled WGS sequence"/>
</dbReference>
<feature type="region of interest" description="Disordered" evidence="1">
    <location>
        <begin position="120"/>
        <end position="163"/>
    </location>
</feature>
<sequence>MRIWKKSLIIYNYRLREVAEKVSHHGFVSSPAFRAIRNLTVTQCVVGPTYIALLLEDGRVCRIPFSIVTDKFDLNKSDTKTTIKRDRSERTAPSRGGGTLIVESPMVLVSDILGSGAEQSTGRWRSTVTGATATTRSTSGSSGAQQAFSRQMQRSAHVGRGRRSGVIVGTRPMVPASVVPEELISQCQVVLQGKSRNLIIRELQRTVSSIKLSGWTLN</sequence>
<dbReference type="PANTHER" id="PTHR46276:SF1">
    <property type="entry name" value="E3 UBIQUITIN-PROTEIN LIGASE UBR5"/>
    <property type="match status" value="1"/>
</dbReference>
<dbReference type="InterPro" id="IPR024725">
    <property type="entry name" value="UBR5_UBA"/>
</dbReference>
<reference evidence="3" key="1">
    <citation type="submission" date="2021-03" db="EMBL/GenBank/DDBJ databases">
        <authorList>
            <person name="Bekaert M."/>
        </authorList>
    </citation>
    <scope>NUCLEOTIDE SEQUENCE</scope>
</reference>
<dbReference type="OrthoDB" id="298098at2759"/>
<protein>
    <submittedName>
        <fullName evidence="3">EDD1</fullName>
        <ecNumber evidence="3">2.3.2.26</ecNumber>
    </submittedName>
</protein>
<dbReference type="GO" id="GO:0000209">
    <property type="term" value="P:protein polyubiquitination"/>
    <property type="evidence" value="ECO:0007669"/>
    <property type="project" value="TreeGrafter"/>
</dbReference>
<gene>
    <name evidence="3" type="ORF">MEDL_69335</name>
</gene>
<keyword evidence="4" id="KW-1185">Reference proteome</keyword>
<keyword evidence="3" id="KW-0012">Acyltransferase</keyword>
<dbReference type="Pfam" id="PF11547">
    <property type="entry name" value="E3_UbLigase_EDD"/>
    <property type="match status" value="1"/>
</dbReference>
<accession>A0A8S3VT06</accession>